<keyword evidence="2" id="KW-1185">Reference proteome</keyword>
<reference evidence="1 2" key="1">
    <citation type="submission" date="2019-07" db="EMBL/GenBank/DDBJ databases">
        <title>Genomic Encyclopedia of Archaeal and Bacterial Type Strains, Phase II (KMG-II): from individual species to whole genera.</title>
        <authorList>
            <person name="Goeker M."/>
        </authorList>
    </citation>
    <scope>NUCLEOTIDE SEQUENCE [LARGE SCALE GENOMIC DNA]</scope>
    <source>
        <strain evidence="1 2">ATCC BAA-2084</strain>
    </source>
</reference>
<dbReference type="RefSeq" id="WP_067600770.1">
    <property type="nucleotide sequence ID" value="NZ_CP015963.1"/>
</dbReference>
<comment type="caution">
    <text evidence="1">The sequence shown here is derived from an EMBL/GenBank/DDBJ whole genome shotgun (WGS) entry which is preliminary data.</text>
</comment>
<dbReference type="STRING" id="476157.GCA_001663155_02059"/>
<name>A0A562UVL2_9SPHN</name>
<gene>
    <name evidence="1" type="ORF">JN10_1294</name>
</gene>
<evidence type="ECO:0000313" key="2">
    <source>
        <dbReference type="Proteomes" id="UP000320547"/>
    </source>
</evidence>
<evidence type="ECO:0000313" key="1">
    <source>
        <dbReference type="EMBL" id="TWJ09655.1"/>
    </source>
</evidence>
<organism evidence="1 2">
    <name type="scientific">Altererythrobacter ishigakiensis</name>
    <dbReference type="NCBI Taxonomy" id="476157"/>
    <lineage>
        <taxon>Bacteria</taxon>
        <taxon>Pseudomonadati</taxon>
        <taxon>Pseudomonadota</taxon>
        <taxon>Alphaproteobacteria</taxon>
        <taxon>Sphingomonadales</taxon>
        <taxon>Erythrobacteraceae</taxon>
        <taxon>Altererythrobacter</taxon>
    </lineage>
</organism>
<accession>A0A562UVL2</accession>
<proteinExistence type="predicted"/>
<protein>
    <submittedName>
        <fullName evidence="1">Uncharacterized protein</fullName>
    </submittedName>
</protein>
<dbReference type="AlphaFoldDB" id="A0A562UVL2"/>
<dbReference type="Proteomes" id="UP000320547">
    <property type="component" value="Unassembled WGS sequence"/>
</dbReference>
<sequence length="195" mass="21215">MHRNGWQDASFVLFTIVMVRTSHFRKVIAFAAAAAVAGCASSAERYPNLNLREFERVQGTFTSASVTSQVSAPSSIAASDLADLEAAIKSAGEHHARFLAQAEAARPRIASAAGTGFEDNRWPIAQIEIASLESRNGEIVSLLADLDSLYSDASFSFTEREQIDQAREQVSDYHAAERQVIAELIDLLGSREEQP</sequence>
<dbReference type="EMBL" id="VLLK01000001">
    <property type="protein sequence ID" value="TWJ09655.1"/>
    <property type="molecule type" value="Genomic_DNA"/>
</dbReference>